<dbReference type="EMBL" id="JALAYX010000001">
    <property type="protein sequence ID" value="MCJ8237036.1"/>
    <property type="molecule type" value="Genomic_DNA"/>
</dbReference>
<comment type="caution">
    <text evidence="1">The sequence shown here is derived from an EMBL/GenBank/DDBJ whole genome shotgun (WGS) entry which is preliminary data.</text>
</comment>
<dbReference type="InterPro" id="IPR029033">
    <property type="entry name" value="His_PPase_superfam"/>
</dbReference>
<dbReference type="RefSeq" id="WP_245134360.1">
    <property type="nucleotide sequence ID" value="NZ_CP128477.1"/>
</dbReference>
<dbReference type="Pfam" id="PF00300">
    <property type="entry name" value="His_Phos_1"/>
    <property type="match status" value="1"/>
</dbReference>
<reference evidence="1 2" key="1">
    <citation type="submission" date="2022-03" db="EMBL/GenBank/DDBJ databases">
        <title>Rhizobium SSM4.3 sp. nov., isolated from Sediment (Gouqi Island).</title>
        <authorList>
            <person name="Chen G."/>
        </authorList>
    </citation>
    <scope>NUCLEOTIDE SEQUENCE [LARGE SCALE GENOMIC DNA]</scope>
    <source>
        <strain evidence="1 2">SSM4.3</strain>
        <plasmid evidence="1">unnamed</plasmid>
    </source>
</reference>
<sequence>MFGLYITHPQVQIDPAVPVPDWGLSAVGRARAAACAERPWVRQLSRIVSSRERKAFETAEILANAAGVDVEAHEALHENDRSATGFLAPADFERAADWFFAHPQDSYRGWERAVDAQARIVSAVDGILATHDATKPIAFVGHGAVGTLLKCHFSGIPISRVQDQAGGGGNLFCFSLADRRISCDWTPMEIWQEFYT</sequence>
<proteinExistence type="predicted"/>
<dbReference type="PROSITE" id="PS00018">
    <property type="entry name" value="EF_HAND_1"/>
    <property type="match status" value="1"/>
</dbReference>
<keyword evidence="2" id="KW-1185">Reference proteome</keyword>
<dbReference type="InterPro" id="IPR013078">
    <property type="entry name" value="His_Pase_superF_clade-1"/>
</dbReference>
<evidence type="ECO:0000313" key="2">
    <source>
        <dbReference type="Proteomes" id="UP001522662"/>
    </source>
</evidence>
<dbReference type="Gene3D" id="3.40.50.1240">
    <property type="entry name" value="Phosphoglycerate mutase-like"/>
    <property type="match status" value="1"/>
</dbReference>
<gene>
    <name evidence="1" type="ORF">MKJ03_01755</name>
</gene>
<dbReference type="InterPro" id="IPR018247">
    <property type="entry name" value="EF_Hand_1_Ca_BS"/>
</dbReference>
<organism evidence="1 2">
    <name type="scientific">Peteryoungia algae</name>
    <dbReference type="NCBI Taxonomy" id="2919917"/>
    <lineage>
        <taxon>Bacteria</taxon>
        <taxon>Pseudomonadati</taxon>
        <taxon>Pseudomonadota</taxon>
        <taxon>Alphaproteobacteria</taxon>
        <taxon>Hyphomicrobiales</taxon>
        <taxon>Rhizobiaceae</taxon>
        <taxon>Peteryoungia</taxon>
    </lineage>
</organism>
<protein>
    <submittedName>
        <fullName evidence="1">Phosphoglycerate mutase family protein</fullName>
    </submittedName>
</protein>
<name>A0ABT0CV49_9HYPH</name>
<dbReference type="SUPFAM" id="SSF53254">
    <property type="entry name" value="Phosphoglycerate mutase-like"/>
    <property type="match status" value="1"/>
</dbReference>
<accession>A0ABT0CV49</accession>
<keyword evidence="1" id="KW-0614">Plasmid</keyword>
<dbReference type="Proteomes" id="UP001522662">
    <property type="component" value="Unassembled WGS sequence"/>
</dbReference>
<geneLocation type="plasmid" evidence="1">
    <name>unnamed</name>
</geneLocation>
<evidence type="ECO:0000313" key="1">
    <source>
        <dbReference type="EMBL" id="MCJ8237036.1"/>
    </source>
</evidence>